<dbReference type="InterPro" id="IPR041367">
    <property type="entry name" value="Znf-CCCH_4"/>
</dbReference>
<feature type="compositionally biased region" description="Polar residues" evidence="5">
    <location>
        <begin position="22"/>
        <end position="31"/>
    </location>
</feature>
<name>A0A2X0M2I1_9BASI</name>
<feature type="compositionally biased region" description="Pro residues" evidence="5">
    <location>
        <begin position="218"/>
        <end position="227"/>
    </location>
</feature>
<feature type="compositionally biased region" description="Gly residues" evidence="5">
    <location>
        <begin position="360"/>
        <end position="372"/>
    </location>
</feature>
<feature type="compositionally biased region" description="Acidic residues" evidence="5">
    <location>
        <begin position="407"/>
        <end position="421"/>
    </location>
</feature>
<organism evidence="7 8">
    <name type="scientific">Microbotryum silenes-dioicae</name>
    <dbReference type="NCBI Taxonomy" id="796604"/>
    <lineage>
        <taxon>Eukaryota</taxon>
        <taxon>Fungi</taxon>
        <taxon>Dikarya</taxon>
        <taxon>Basidiomycota</taxon>
        <taxon>Pucciniomycotina</taxon>
        <taxon>Microbotryomycetes</taxon>
        <taxon>Microbotryales</taxon>
        <taxon>Microbotryaceae</taxon>
        <taxon>Microbotryum</taxon>
    </lineage>
</organism>
<dbReference type="AlphaFoldDB" id="A0A2X0M2I1"/>
<dbReference type="Pfam" id="PF18044">
    <property type="entry name" value="zf-CCCH_4"/>
    <property type="match status" value="1"/>
</dbReference>
<feature type="compositionally biased region" description="Low complexity" evidence="5">
    <location>
        <begin position="207"/>
        <end position="217"/>
    </location>
</feature>
<evidence type="ECO:0000256" key="2">
    <source>
        <dbReference type="ARBA" id="ARBA00022771"/>
    </source>
</evidence>
<evidence type="ECO:0000313" key="8">
    <source>
        <dbReference type="Proteomes" id="UP000249464"/>
    </source>
</evidence>
<feature type="compositionally biased region" description="Basic and acidic residues" evidence="5">
    <location>
        <begin position="257"/>
        <end position="277"/>
    </location>
</feature>
<keyword evidence="3 4" id="KW-0862">Zinc</keyword>
<dbReference type="GO" id="GO:0008270">
    <property type="term" value="F:zinc ion binding"/>
    <property type="evidence" value="ECO:0007669"/>
    <property type="project" value="UniProtKB-KW"/>
</dbReference>
<dbReference type="Gene3D" id="4.10.1000.10">
    <property type="entry name" value="Zinc finger, CCCH-type"/>
    <property type="match status" value="1"/>
</dbReference>
<dbReference type="InterPro" id="IPR036855">
    <property type="entry name" value="Znf_CCCH_sf"/>
</dbReference>
<dbReference type="SUPFAM" id="SSF90229">
    <property type="entry name" value="CCCH zinc finger"/>
    <property type="match status" value="1"/>
</dbReference>
<sequence length="613" mass="66589">MSQQRPNKAQAGPSRPLIQRPRQANTNTGSNAARPGFAVSPLSHAIHGALGGMGYRTTPLEIPSQPSMPIPIPMAVPVPMPMGMMGMPYPAGLPMASHYPPHPQAPYGYAPQAHYGSLPAPPIHPNHHPLPMNPQWYHQQPPPPPSNQPANYSGRSAQSPRPRTTNDGYTISSTYQAPTPLSSTSKPIQRPPTSSHFIPHPNPRPPANSSSRASNGAGPPPSRPAPTRPLAASHPSTQSSYPCGLEGCSFKSNTRKVTREHEEDRHLMFEKGREPKPWKGTYQSGARIEGTSLSLDSPEAVAAWIEQRKQRWPSSKVVEEKEKQRDERIKGGLERPRNEYGAGGRGGRGRGRGAERGRGRGGPNGMGRGGVRGAQDRNDAKRLKRDGSEGSSSSDSGSDSSGSTSNSDEETSDDEDDDGPPEEMSTTGPKKGKDGEEKAARREFVPRIPCRHFLKGRCAAGDACTFLHATPPEGTAPPPPPRITRKRPHPASSTPYNPFARSDPFAQLAERDWKHLVSDVLQVVQFLADNKWLKGVEMRRGEIEEQGGIEEVQMGVVEDGVGEQMVEEDTEFPLEGQLDERGRKEDDQISPEKPAAEEVSKAKDAIEVEISEH</sequence>
<gene>
    <name evidence="7" type="primary">BQ5605_C002g01422</name>
    <name evidence="7" type="ORF">BQ5605_C002G01422</name>
</gene>
<protein>
    <submittedName>
        <fullName evidence="7">BQ5605_C002g01422 protein</fullName>
    </submittedName>
</protein>
<evidence type="ECO:0000256" key="4">
    <source>
        <dbReference type="PROSITE-ProRule" id="PRU00723"/>
    </source>
</evidence>
<feature type="compositionally biased region" description="Basic and acidic residues" evidence="5">
    <location>
        <begin position="374"/>
        <end position="388"/>
    </location>
</feature>
<accession>A0A2X0M2I1</accession>
<feature type="compositionally biased region" description="Basic and acidic residues" evidence="5">
    <location>
        <begin position="578"/>
        <end position="587"/>
    </location>
</feature>
<evidence type="ECO:0000256" key="1">
    <source>
        <dbReference type="ARBA" id="ARBA00022723"/>
    </source>
</evidence>
<feature type="region of interest" description="Disordered" evidence="5">
    <location>
        <begin position="468"/>
        <end position="499"/>
    </location>
</feature>
<feature type="region of interest" description="Disordered" evidence="5">
    <location>
        <begin position="118"/>
        <end position="284"/>
    </location>
</feature>
<keyword evidence="8" id="KW-1185">Reference proteome</keyword>
<dbReference type="Proteomes" id="UP000249464">
    <property type="component" value="Unassembled WGS sequence"/>
</dbReference>
<dbReference type="PANTHER" id="PTHR13309:SF0">
    <property type="entry name" value="FMR1-INTERACTING PROTEIN NUFIP1"/>
    <property type="match status" value="1"/>
</dbReference>
<dbReference type="InterPro" id="IPR039136">
    <property type="entry name" value="NUFIP1-like"/>
</dbReference>
<feature type="compositionally biased region" description="Basic and acidic residues" evidence="5">
    <location>
        <begin position="317"/>
        <end position="338"/>
    </location>
</feature>
<feature type="region of interest" description="Disordered" evidence="5">
    <location>
        <begin position="307"/>
        <end position="446"/>
    </location>
</feature>
<dbReference type="STRING" id="796604.A0A2X0M2I1"/>
<feature type="compositionally biased region" description="Polar residues" evidence="5">
    <location>
        <begin position="150"/>
        <end position="196"/>
    </location>
</feature>
<evidence type="ECO:0000256" key="3">
    <source>
        <dbReference type="ARBA" id="ARBA00022833"/>
    </source>
</evidence>
<feature type="region of interest" description="Disordered" evidence="5">
    <location>
        <begin position="1"/>
        <end position="37"/>
    </location>
</feature>
<evidence type="ECO:0000313" key="7">
    <source>
        <dbReference type="EMBL" id="SGY32921.1"/>
    </source>
</evidence>
<reference evidence="7 8" key="1">
    <citation type="submission" date="2016-11" db="EMBL/GenBank/DDBJ databases">
        <authorList>
            <person name="Jaros S."/>
            <person name="Januszkiewicz K."/>
            <person name="Wedrychowicz H."/>
        </authorList>
    </citation>
    <scope>NUCLEOTIDE SEQUENCE [LARGE SCALE GENOMIC DNA]</scope>
</reference>
<feature type="compositionally biased region" description="Low complexity" evidence="5">
    <location>
        <begin position="389"/>
        <end position="406"/>
    </location>
</feature>
<proteinExistence type="predicted"/>
<dbReference type="InterPro" id="IPR019496">
    <property type="entry name" value="NUFIP1_cons_dom"/>
</dbReference>
<dbReference type="GO" id="GO:0005634">
    <property type="term" value="C:nucleus"/>
    <property type="evidence" value="ECO:0007669"/>
    <property type="project" value="TreeGrafter"/>
</dbReference>
<feature type="compositionally biased region" description="Basic and acidic residues" evidence="5">
    <location>
        <begin position="594"/>
        <end position="613"/>
    </location>
</feature>
<feature type="zinc finger region" description="C3H1-type" evidence="4">
    <location>
        <begin position="444"/>
        <end position="471"/>
    </location>
</feature>
<evidence type="ECO:0000256" key="5">
    <source>
        <dbReference type="SAM" id="MobiDB-lite"/>
    </source>
</evidence>
<dbReference type="Pfam" id="PF10453">
    <property type="entry name" value="NUFIP1"/>
    <property type="match status" value="1"/>
</dbReference>
<dbReference type="GO" id="GO:0000492">
    <property type="term" value="P:box C/D snoRNP assembly"/>
    <property type="evidence" value="ECO:0007669"/>
    <property type="project" value="TreeGrafter"/>
</dbReference>
<dbReference type="EMBL" id="FQNC01000041">
    <property type="protein sequence ID" value="SGY32921.1"/>
    <property type="molecule type" value="Genomic_DNA"/>
</dbReference>
<feature type="domain" description="C3H1-type" evidence="6">
    <location>
        <begin position="444"/>
        <end position="471"/>
    </location>
</feature>
<keyword evidence="1 4" id="KW-0479">Metal-binding</keyword>
<dbReference type="InterPro" id="IPR000571">
    <property type="entry name" value="Znf_CCCH"/>
</dbReference>
<dbReference type="PANTHER" id="PTHR13309">
    <property type="entry name" value="NUCLEAR FRAGILE X MENTAL RETARDATION PROTEIN INTERACTING PROTEIN 1"/>
    <property type="match status" value="1"/>
</dbReference>
<dbReference type="PROSITE" id="PS50103">
    <property type="entry name" value="ZF_C3H1"/>
    <property type="match status" value="1"/>
</dbReference>
<evidence type="ECO:0000259" key="6">
    <source>
        <dbReference type="PROSITE" id="PS50103"/>
    </source>
</evidence>
<keyword evidence="2 4" id="KW-0863">Zinc-finger</keyword>
<feature type="region of interest" description="Disordered" evidence="5">
    <location>
        <begin position="572"/>
        <end position="613"/>
    </location>
</feature>
<dbReference type="GO" id="GO:0003723">
    <property type="term" value="F:RNA binding"/>
    <property type="evidence" value="ECO:0007669"/>
    <property type="project" value="InterPro"/>
</dbReference>
<dbReference type="SMART" id="SM00356">
    <property type="entry name" value="ZnF_C3H1"/>
    <property type="match status" value="1"/>
</dbReference>
<feature type="compositionally biased region" description="Basic and acidic residues" evidence="5">
    <location>
        <begin position="431"/>
        <end position="445"/>
    </location>
</feature>